<evidence type="ECO:0000313" key="1">
    <source>
        <dbReference type="EMBL" id="KZV13658.1"/>
    </source>
</evidence>
<organism evidence="1 2">
    <name type="scientific">Dorcoceras hygrometricum</name>
    <dbReference type="NCBI Taxonomy" id="472368"/>
    <lineage>
        <taxon>Eukaryota</taxon>
        <taxon>Viridiplantae</taxon>
        <taxon>Streptophyta</taxon>
        <taxon>Embryophyta</taxon>
        <taxon>Tracheophyta</taxon>
        <taxon>Spermatophyta</taxon>
        <taxon>Magnoliopsida</taxon>
        <taxon>eudicotyledons</taxon>
        <taxon>Gunneridae</taxon>
        <taxon>Pentapetalae</taxon>
        <taxon>asterids</taxon>
        <taxon>lamiids</taxon>
        <taxon>Lamiales</taxon>
        <taxon>Gesneriaceae</taxon>
        <taxon>Didymocarpoideae</taxon>
        <taxon>Trichosporeae</taxon>
        <taxon>Loxocarpinae</taxon>
        <taxon>Dorcoceras</taxon>
    </lineage>
</organism>
<name>A0A2Z6ZWI8_9LAMI</name>
<keyword evidence="2" id="KW-1185">Reference proteome</keyword>
<protein>
    <submittedName>
        <fullName evidence="1">NBS-LRR resistance protein</fullName>
    </submittedName>
</protein>
<evidence type="ECO:0000313" key="2">
    <source>
        <dbReference type="Proteomes" id="UP000250235"/>
    </source>
</evidence>
<dbReference type="Proteomes" id="UP000250235">
    <property type="component" value="Unassembled WGS sequence"/>
</dbReference>
<proteinExistence type="predicted"/>
<dbReference type="EMBL" id="KV030809">
    <property type="protein sequence ID" value="KZV13658.1"/>
    <property type="molecule type" value="Genomic_DNA"/>
</dbReference>
<accession>A0A2Z6ZWI8</accession>
<sequence>MHVAAKGISHQGQLIIWKKSSQVSLYTTHSKAAGGNHRSVIFRPVSHHSSVVFRYDNSVDHHSDDSVGPFGHDYSVSRSQRGFQSVAANSRPRQPDLSWLGKHGRDTLEAEICTRYLTNQLNSNSTAKILRSSSISQLPNPTEDYSALKRSSKQQEMLTQKLKPAEEQAEQISPEIFEHQQLRVSFPTLIQGPKWVVIERARQGEFSATKIVQNKG</sequence>
<dbReference type="AlphaFoldDB" id="A0A2Z6ZWI8"/>
<gene>
    <name evidence="1" type="ORF">F511_45181</name>
</gene>
<reference evidence="1 2" key="1">
    <citation type="journal article" date="2015" name="Proc. Natl. Acad. Sci. U.S.A.">
        <title>The resurrection genome of Boea hygrometrica: A blueprint for survival of dehydration.</title>
        <authorList>
            <person name="Xiao L."/>
            <person name="Yang G."/>
            <person name="Zhang L."/>
            <person name="Yang X."/>
            <person name="Zhao S."/>
            <person name="Ji Z."/>
            <person name="Zhou Q."/>
            <person name="Hu M."/>
            <person name="Wang Y."/>
            <person name="Chen M."/>
            <person name="Xu Y."/>
            <person name="Jin H."/>
            <person name="Xiao X."/>
            <person name="Hu G."/>
            <person name="Bao F."/>
            <person name="Hu Y."/>
            <person name="Wan P."/>
            <person name="Li L."/>
            <person name="Deng X."/>
            <person name="Kuang T."/>
            <person name="Xiang C."/>
            <person name="Zhu J.K."/>
            <person name="Oliver M.J."/>
            <person name="He Y."/>
        </authorList>
    </citation>
    <scope>NUCLEOTIDE SEQUENCE [LARGE SCALE GENOMIC DNA]</scope>
    <source>
        <strain evidence="2">cv. XS01</strain>
    </source>
</reference>